<comment type="catalytic activity">
    <reaction evidence="6">
        <text>Exonucleolytic cleavage in either 5'- to 3'- or 3'- to 5'-direction to yield nucleoside 5'-phosphates.</text>
        <dbReference type="EC" id="3.1.11.6"/>
    </reaction>
</comment>
<keyword evidence="7" id="KW-0175">Coiled coil</keyword>
<dbReference type="EMBL" id="CP046640">
    <property type="protein sequence ID" value="QTM00004.1"/>
    <property type="molecule type" value="Genomic_DNA"/>
</dbReference>
<dbReference type="SUPFAM" id="SSF116842">
    <property type="entry name" value="XseB-like"/>
    <property type="match status" value="1"/>
</dbReference>
<dbReference type="Pfam" id="PF02609">
    <property type="entry name" value="Exonuc_VII_S"/>
    <property type="match status" value="1"/>
</dbReference>
<accession>A0A8A7KDS1</accession>
<evidence type="ECO:0000256" key="6">
    <source>
        <dbReference type="HAMAP-Rule" id="MF_00337"/>
    </source>
</evidence>
<evidence type="ECO:0000256" key="4">
    <source>
        <dbReference type="ARBA" id="ARBA00022801"/>
    </source>
</evidence>
<evidence type="ECO:0000256" key="7">
    <source>
        <dbReference type="SAM" id="Coils"/>
    </source>
</evidence>
<keyword evidence="3 6" id="KW-0540">Nuclease</keyword>
<evidence type="ECO:0000256" key="1">
    <source>
        <dbReference type="ARBA" id="ARBA00009998"/>
    </source>
</evidence>
<dbReference type="Proteomes" id="UP000665020">
    <property type="component" value="Chromosome"/>
</dbReference>
<dbReference type="PANTHER" id="PTHR34137:SF1">
    <property type="entry name" value="EXODEOXYRIBONUCLEASE 7 SMALL SUBUNIT"/>
    <property type="match status" value="1"/>
</dbReference>
<dbReference type="KEGG" id="ifn:GM661_11300"/>
<dbReference type="AlphaFoldDB" id="A0A8A7KDS1"/>
<evidence type="ECO:0000313" key="9">
    <source>
        <dbReference type="Proteomes" id="UP000665020"/>
    </source>
</evidence>
<dbReference type="PANTHER" id="PTHR34137">
    <property type="entry name" value="EXODEOXYRIBONUCLEASE 7 SMALL SUBUNIT"/>
    <property type="match status" value="1"/>
</dbReference>
<keyword evidence="5 6" id="KW-0269">Exonuclease</keyword>
<dbReference type="PIRSF" id="PIRSF006488">
    <property type="entry name" value="Exonuc_VII_S"/>
    <property type="match status" value="1"/>
</dbReference>
<feature type="coiled-coil region" evidence="7">
    <location>
        <begin position="38"/>
        <end position="65"/>
    </location>
</feature>
<dbReference type="InterPro" id="IPR037004">
    <property type="entry name" value="Exonuc_VII_ssu_sf"/>
</dbReference>
<dbReference type="GO" id="GO:0008855">
    <property type="term" value="F:exodeoxyribonuclease VII activity"/>
    <property type="evidence" value="ECO:0007669"/>
    <property type="project" value="UniProtKB-UniRule"/>
</dbReference>
<dbReference type="GO" id="GO:0009318">
    <property type="term" value="C:exodeoxyribonuclease VII complex"/>
    <property type="evidence" value="ECO:0007669"/>
    <property type="project" value="UniProtKB-UniRule"/>
</dbReference>
<dbReference type="Gene3D" id="1.10.287.1040">
    <property type="entry name" value="Exonuclease VII, small subunit"/>
    <property type="match status" value="1"/>
</dbReference>
<reference evidence="8" key="1">
    <citation type="submission" date="2019-12" db="EMBL/GenBank/DDBJ databases">
        <authorList>
            <person name="zhang j."/>
            <person name="sun C.M."/>
        </authorList>
    </citation>
    <scope>NUCLEOTIDE SEQUENCE</scope>
    <source>
        <strain evidence="8">NS-1</strain>
    </source>
</reference>
<organism evidence="8 9">
    <name type="scientific">Iocasia fonsfrigidae</name>
    <dbReference type="NCBI Taxonomy" id="2682810"/>
    <lineage>
        <taxon>Bacteria</taxon>
        <taxon>Bacillati</taxon>
        <taxon>Bacillota</taxon>
        <taxon>Clostridia</taxon>
        <taxon>Halanaerobiales</taxon>
        <taxon>Halanaerobiaceae</taxon>
        <taxon>Iocasia</taxon>
    </lineage>
</organism>
<protein>
    <recommendedName>
        <fullName evidence="6">Exodeoxyribonuclease 7 small subunit</fullName>
        <ecNumber evidence="6">3.1.11.6</ecNumber>
    </recommendedName>
    <alternativeName>
        <fullName evidence="6">Exodeoxyribonuclease VII small subunit</fullName>
        <shortName evidence="6">Exonuclease VII small subunit</shortName>
    </alternativeName>
</protein>
<keyword evidence="9" id="KW-1185">Reference proteome</keyword>
<comment type="subcellular location">
    <subcellularLocation>
        <location evidence="6">Cytoplasm</location>
    </subcellularLocation>
</comment>
<name>A0A8A7KDS1_9FIRM</name>
<dbReference type="GO" id="GO:0006308">
    <property type="term" value="P:DNA catabolic process"/>
    <property type="evidence" value="ECO:0007669"/>
    <property type="project" value="UniProtKB-UniRule"/>
</dbReference>
<evidence type="ECO:0000313" key="8">
    <source>
        <dbReference type="EMBL" id="QTM00004.1"/>
    </source>
</evidence>
<dbReference type="InterPro" id="IPR003761">
    <property type="entry name" value="Exonuc_VII_S"/>
</dbReference>
<keyword evidence="4 6" id="KW-0378">Hydrolase</keyword>
<comment type="function">
    <text evidence="6">Bidirectionally degrades single-stranded DNA into large acid-insoluble oligonucleotides, which are then degraded further into small acid-soluble oligonucleotides.</text>
</comment>
<dbReference type="EC" id="3.1.11.6" evidence="6"/>
<dbReference type="GO" id="GO:0005829">
    <property type="term" value="C:cytosol"/>
    <property type="evidence" value="ECO:0007669"/>
    <property type="project" value="TreeGrafter"/>
</dbReference>
<comment type="subunit">
    <text evidence="6">Heterooligomer composed of large and small subunits.</text>
</comment>
<evidence type="ECO:0000256" key="2">
    <source>
        <dbReference type="ARBA" id="ARBA00022490"/>
    </source>
</evidence>
<evidence type="ECO:0000256" key="5">
    <source>
        <dbReference type="ARBA" id="ARBA00022839"/>
    </source>
</evidence>
<gene>
    <name evidence="6 8" type="primary">xseB</name>
    <name evidence="8" type="ORF">GM661_11300</name>
</gene>
<dbReference type="RefSeq" id="WP_407929665.1">
    <property type="nucleotide sequence ID" value="NZ_CP046640.1"/>
</dbReference>
<proteinExistence type="inferred from homology"/>
<keyword evidence="2 6" id="KW-0963">Cytoplasm</keyword>
<dbReference type="HAMAP" id="MF_00337">
    <property type="entry name" value="Exonuc_7_S"/>
    <property type="match status" value="1"/>
</dbReference>
<evidence type="ECO:0000256" key="3">
    <source>
        <dbReference type="ARBA" id="ARBA00022722"/>
    </source>
</evidence>
<sequence>MKFEKALEKLEDIVEKLESGGLSLDESLEKFTEGVKLIKFCNQELAAAEEKIEIVLKEADDLNNIVPYKNEEEIN</sequence>
<dbReference type="NCBIfam" id="TIGR01280">
    <property type="entry name" value="xseB"/>
    <property type="match status" value="1"/>
</dbReference>
<comment type="similarity">
    <text evidence="1 6">Belongs to the XseB family.</text>
</comment>